<accession>A0A1V6N5L3</accession>
<dbReference type="AlphaFoldDB" id="A0A1V6N5L3"/>
<dbReference type="EMBL" id="JXMW01000001">
    <property type="protein sequence ID" value="OQD59867.1"/>
    <property type="molecule type" value="Genomic_DNA"/>
</dbReference>
<comment type="caution">
    <text evidence="4">The sequence shown here is derived from an EMBL/GenBank/DDBJ whole genome shotgun (WGS) entry which is preliminary data.</text>
</comment>
<keyword evidence="2" id="KW-0812">Transmembrane</keyword>
<name>A0A1V6N5L3_METAZ</name>
<feature type="coiled-coil region" evidence="1">
    <location>
        <begin position="872"/>
        <end position="899"/>
    </location>
</feature>
<dbReference type="Proteomes" id="UP000191661">
    <property type="component" value="Unassembled WGS sequence"/>
</dbReference>
<dbReference type="Pfam" id="PF20693">
    <property type="entry name" value="YobI-ATPase"/>
    <property type="match status" value="1"/>
</dbReference>
<organism evidence="4 5">
    <name type="scientific">Methanobrevibacter arboriphilus JCM 13429 = DSM 1125</name>
    <dbReference type="NCBI Taxonomy" id="1300164"/>
    <lineage>
        <taxon>Archaea</taxon>
        <taxon>Methanobacteriati</taxon>
        <taxon>Methanobacteriota</taxon>
        <taxon>Methanomada group</taxon>
        <taxon>Methanobacteria</taxon>
        <taxon>Methanobacteriales</taxon>
        <taxon>Methanobacteriaceae</taxon>
        <taxon>Methanobrevibacter</taxon>
    </lineage>
</organism>
<proteinExistence type="predicted"/>
<keyword evidence="2" id="KW-1133">Transmembrane helix</keyword>
<keyword evidence="2" id="KW-0472">Membrane</keyword>
<feature type="domain" description="YobI-like P-loop NTPase" evidence="3">
    <location>
        <begin position="43"/>
        <end position="412"/>
    </location>
</feature>
<evidence type="ECO:0000313" key="5">
    <source>
        <dbReference type="Proteomes" id="UP000191661"/>
    </source>
</evidence>
<sequence>MKIKELRIYKKIKSFFEKKENHQQDYNFYPLSPNDRIENGKSYFDALNWALNNDKIKNIALTGPYGSGKSSILQSFRKQNTNKKFYFLNISLATFKEEEEKKEENQAPSKDNENKTIGEDLLRLIELSILQQLFYREEDKKLPYSRLKKIRSFTWKNLISTTIACFVFIASLFLLIKPDILLYILPTVTIPNYLKIVFAGVCVLGFAFIVYKLIPIFHNLKVNKLNISNVEIEISDEINKSVLNHNLDEILYFFEATGHNVVIIEDLDRFQETEIFTKLREINLLINNSNKIDRHVTFIYAIRDEMFTDKDRTKFFDFIVPVIPVINTSNSNEIIKKEMKHIGVKVSEVLIDDISLFIDEMRLLYNIINEFTIYKQLLSDELVQDKLLAMIVYKNIFPSDFVELSNYKGILYKTINKKQEYMKQKREKIDDEILKHKDEIKNLDTLKIKDIKELRAVYILQYANRLKGIKSFHINDTDYDINGVLEDDIFSYFIEDEIQYKHYNDNYYPRQIGINFTDIENQVNSKYTYKEREQLIKDWNNGKIGELKQKIESLLQQKDDLRNKKLQHLIDSKDVTIETSSNQQKILINLLLHNGYIGEDYLDYISIFHEISISRNDHKFLLNVKSSTKTEFTHPLDRIDKLINKINLIDFEKEYILNYRLVDYILDNPVYEKEKEAIFNFLKDESDTSIGFIDGFIANGSNLDGFFRELCHYWTGIWKYISSGASYSQILPYLPDNKICTYFNLIIKNAKNDDIKAIAEKSNLKEYISEHTEFCSIITDEEKIKEVLKTLEITFIDLDLTETPRDLLDYIYENNHYQINDVMIKIMLQEKGNFNQVNFDTKNYYAIKKSNCDNLIKYIENEISEYINNVYLKLENNTKENENCLIELLNNEYLDIKEKESIIKQVETKILNLSNINDNEVKDLLLNNSKLIPNWENILTCFINNENVISKPVITFLNNTKNVEILVKTKIKKETDDEFLKTLLLSEKIENNSYAQIIKPISELHTYDSLAFDSLLKDKVTLLIQNNILRLNDSNYTLLKDSFSNLHITLIEKRHLELTEELLEKLIFDNDDIINVLESATLPFEKKQMIVDAYDEGEIINSAKILNLLKNICLDHSFNVSKNVLMVILTKKEEKEESRIELYNKQYTILNKEDITIFLNSLSEPYPSIVEKGKRPLLQNTKPNKLFAENLKEKDYISNYNIGDKGIRISTFRK</sequence>
<dbReference type="RefSeq" id="WP_080459486.1">
    <property type="nucleotide sequence ID" value="NZ_JXMW01000001.1"/>
</dbReference>
<protein>
    <recommendedName>
        <fullName evidence="3">YobI-like P-loop NTPase domain-containing protein</fullName>
    </recommendedName>
</protein>
<dbReference type="InterPro" id="IPR048428">
    <property type="entry name" value="YobI-NTPase"/>
</dbReference>
<evidence type="ECO:0000313" key="4">
    <source>
        <dbReference type="EMBL" id="OQD59867.1"/>
    </source>
</evidence>
<feature type="transmembrane region" description="Helical" evidence="2">
    <location>
        <begin position="196"/>
        <end position="214"/>
    </location>
</feature>
<gene>
    <name evidence="4" type="ORF">MBBAR_1c02770</name>
</gene>
<dbReference type="SUPFAM" id="SSF52540">
    <property type="entry name" value="P-loop containing nucleoside triphosphate hydrolases"/>
    <property type="match status" value="1"/>
</dbReference>
<evidence type="ECO:0000259" key="3">
    <source>
        <dbReference type="Pfam" id="PF20693"/>
    </source>
</evidence>
<evidence type="ECO:0000256" key="2">
    <source>
        <dbReference type="SAM" id="Phobius"/>
    </source>
</evidence>
<keyword evidence="5" id="KW-1185">Reference proteome</keyword>
<dbReference type="OrthoDB" id="387678at2157"/>
<feature type="transmembrane region" description="Helical" evidence="2">
    <location>
        <begin position="158"/>
        <end position="176"/>
    </location>
</feature>
<keyword evidence="1" id="KW-0175">Coiled coil</keyword>
<dbReference type="InterPro" id="IPR027417">
    <property type="entry name" value="P-loop_NTPase"/>
</dbReference>
<evidence type="ECO:0000256" key="1">
    <source>
        <dbReference type="SAM" id="Coils"/>
    </source>
</evidence>
<reference evidence="4 5" key="1">
    <citation type="submission" date="2014-12" db="EMBL/GenBank/DDBJ databases">
        <title>Genome sequence of Methanobrevibacter arboriphilicus DH1, DSM1125.</title>
        <authorList>
            <person name="Poehlein A."/>
            <person name="Thauer R.K."/>
            <person name="Seedorf H."/>
            <person name="Daniel R."/>
        </authorList>
    </citation>
    <scope>NUCLEOTIDE SEQUENCE [LARGE SCALE GENOMIC DNA]</scope>
    <source>
        <strain evidence="4 5">DH1</strain>
    </source>
</reference>